<keyword evidence="2" id="KW-1185">Reference proteome</keyword>
<reference evidence="1" key="1">
    <citation type="submission" date="2021-01" db="EMBL/GenBank/DDBJ databases">
        <title>YIM 132084 draft genome.</title>
        <authorList>
            <person name="An D."/>
        </authorList>
    </citation>
    <scope>NUCLEOTIDE SEQUENCE</scope>
    <source>
        <strain evidence="1">YIM 132084</strain>
    </source>
</reference>
<name>A0A939C271_9ACTN</name>
<evidence type="ECO:0008006" key="3">
    <source>
        <dbReference type="Google" id="ProtNLM"/>
    </source>
</evidence>
<accession>A0A939C271</accession>
<sequence>MQIRPAELDAIRAGTIDLAFRRWDRPRLLVGTRMRTRVGLLEVTSVDRVDLEAITDAEASRAGATRAALLDLLARRPEHPVYRIGLRWAGEDPRIALRADDRLSPGDLAALRSRLERLDRSSPRGPWTRTVLALIADQPEVRAPDLAAGLGRDTVTFKRDVRKLKELGLTESLAVGYRISPRGRAVLDAWPADG</sequence>
<dbReference type="EMBL" id="JAERWK010000015">
    <property type="protein sequence ID" value="MBM9467904.1"/>
    <property type="molecule type" value="Genomic_DNA"/>
</dbReference>
<comment type="caution">
    <text evidence="1">The sequence shown here is derived from an EMBL/GenBank/DDBJ whole genome shotgun (WGS) entry which is preliminary data.</text>
</comment>
<dbReference type="AlphaFoldDB" id="A0A939C271"/>
<dbReference type="SUPFAM" id="SSF46785">
    <property type="entry name" value="Winged helix' DNA-binding domain"/>
    <property type="match status" value="1"/>
</dbReference>
<evidence type="ECO:0000313" key="1">
    <source>
        <dbReference type="EMBL" id="MBM9467904.1"/>
    </source>
</evidence>
<evidence type="ECO:0000313" key="2">
    <source>
        <dbReference type="Proteomes" id="UP000663792"/>
    </source>
</evidence>
<organism evidence="1 2">
    <name type="scientific">Nakamurella leprariae</name>
    <dbReference type="NCBI Taxonomy" id="2803911"/>
    <lineage>
        <taxon>Bacteria</taxon>
        <taxon>Bacillati</taxon>
        <taxon>Actinomycetota</taxon>
        <taxon>Actinomycetes</taxon>
        <taxon>Nakamurellales</taxon>
        <taxon>Nakamurellaceae</taxon>
        <taxon>Nakamurella</taxon>
    </lineage>
</organism>
<dbReference type="Proteomes" id="UP000663792">
    <property type="component" value="Unassembled WGS sequence"/>
</dbReference>
<dbReference type="RefSeq" id="WP_205260865.1">
    <property type="nucleotide sequence ID" value="NZ_JAERWK010000015.1"/>
</dbReference>
<dbReference type="InterPro" id="IPR036390">
    <property type="entry name" value="WH_DNA-bd_sf"/>
</dbReference>
<protein>
    <recommendedName>
        <fullName evidence="3">ASCH domain-containing protein</fullName>
    </recommendedName>
</protein>
<gene>
    <name evidence="1" type="ORF">JL106_11480</name>
</gene>
<proteinExistence type="predicted"/>